<dbReference type="PANTHER" id="PTHR43133:SF8">
    <property type="entry name" value="RNA POLYMERASE SIGMA FACTOR HI_1459-RELATED"/>
    <property type="match status" value="1"/>
</dbReference>
<dbReference type="InterPro" id="IPR013249">
    <property type="entry name" value="RNA_pol_sigma70_r4_t2"/>
</dbReference>
<dbReference type="EMBL" id="QUMU01000008">
    <property type="protein sequence ID" value="REG28634.1"/>
    <property type="molecule type" value="Genomic_DNA"/>
</dbReference>
<reference evidence="9 11" key="2">
    <citation type="submission" date="2018-08" db="EMBL/GenBank/DDBJ databases">
        <title>Genomic Encyclopedia of Archaeal and Bacterial Type Strains, Phase II (KMG-II): from individual species to whole genera.</title>
        <authorList>
            <person name="Goeker M."/>
        </authorList>
    </citation>
    <scope>NUCLEOTIDE SEQUENCE [LARGE SCALE GENOMIC DNA]</scope>
    <source>
        <strain evidence="9 11">DSM 2261</strain>
    </source>
</reference>
<dbReference type="InterPro" id="IPR036388">
    <property type="entry name" value="WH-like_DNA-bd_sf"/>
</dbReference>
<reference evidence="8 10" key="1">
    <citation type="submission" date="2015-05" db="EMBL/GenBank/DDBJ databases">
        <title>Genome assembly of Archangium gephyra DSM 2261.</title>
        <authorList>
            <person name="Sharma G."/>
            <person name="Subramanian S."/>
        </authorList>
    </citation>
    <scope>NUCLEOTIDE SEQUENCE [LARGE SCALE GENOMIC DNA]</scope>
    <source>
        <strain evidence="8 10">DSM 2261</strain>
    </source>
</reference>
<gene>
    <name evidence="8" type="ORF">AA314_04066</name>
    <name evidence="9" type="ORF">ATI61_108171</name>
</gene>
<dbReference type="Gene3D" id="1.10.1740.10">
    <property type="match status" value="1"/>
</dbReference>
<sequence>MSQPKWPELSIEELLTRARAEEKGALEELFRRGKPRLEKWASRQNRPEAPGGNRPSDIVQTSAKRAFEKFSTFKGNSEGEWITWLKSIVLSQSAQLAREALSQKRNDSGNVSLDTEEVEELPAPQHSPSQVTSHQEEWRQLLTHFFHLPEDQNKALSLFHLNELSVAEIAAHLGRSEASVASLMQRGVRTLKERMAGATSGASEDSPEAAAARNAADAALLIYFRRRAAGETLDLNAFASAYPACAEELRGMLHWLEQLRALKPPEDS</sequence>
<proteinExistence type="inferred from homology"/>
<name>A0AAC8Q7E7_9BACT</name>
<keyword evidence="3" id="KW-0731">Sigma factor</keyword>
<dbReference type="Gene3D" id="1.10.10.10">
    <property type="entry name" value="Winged helix-like DNA-binding domain superfamily/Winged helix DNA-binding domain"/>
    <property type="match status" value="1"/>
</dbReference>
<evidence type="ECO:0000256" key="4">
    <source>
        <dbReference type="ARBA" id="ARBA00023125"/>
    </source>
</evidence>
<dbReference type="SUPFAM" id="SSF88659">
    <property type="entry name" value="Sigma3 and sigma4 domains of RNA polymerase sigma factors"/>
    <property type="match status" value="1"/>
</dbReference>
<keyword evidence="2" id="KW-0805">Transcription regulation</keyword>
<dbReference type="NCBIfam" id="TIGR02937">
    <property type="entry name" value="sigma70-ECF"/>
    <property type="match status" value="1"/>
</dbReference>
<evidence type="ECO:0000256" key="5">
    <source>
        <dbReference type="ARBA" id="ARBA00023163"/>
    </source>
</evidence>
<feature type="domain" description="RNA polymerase sigma factor 70 region 4 type 2" evidence="7">
    <location>
        <begin position="147"/>
        <end position="191"/>
    </location>
</feature>
<dbReference type="GO" id="GO:0016987">
    <property type="term" value="F:sigma factor activity"/>
    <property type="evidence" value="ECO:0007669"/>
    <property type="project" value="UniProtKB-KW"/>
</dbReference>
<dbReference type="InterPro" id="IPR013324">
    <property type="entry name" value="RNA_pol_sigma_r3/r4-like"/>
</dbReference>
<dbReference type="GO" id="GO:0006352">
    <property type="term" value="P:DNA-templated transcription initiation"/>
    <property type="evidence" value="ECO:0007669"/>
    <property type="project" value="InterPro"/>
</dbReference>
<evidence type="ECO:0000313" key="11">
    <source>
        <dbReference type="Proteomes" id="UP000256345"/>
    </source>
</evidence>
<evidence type="ECO:0000256" key="1">
    <source>
        <dbReference type="ARBA" id="ARBA00010641"/>
    </source>
</evidence>
<evidence type="ECO:0000259" key="7">
    <source>
        <dbReference type="Pfam" id="PF08281"/>
    </source>
</evidence>
<evidence type="ECO:0000313" key="10">
    <source>
        <dbReference type="Proteomes" id="UP000035579"/>
    </source>
</evidence>
<evidence type="ECO:0000256" key="3">
    <source>
        <dbReference type="ARBA" id="ARBA00023082"/>
    </source>
</evidence>
<keyword evidence="11" id="KW-1185">Reference proteome</keyword>
<evidence type="ECO:0000256" key="2">
    <source>
        <dbReference type="ARBA" id="ARBA00023015"/>
    </source>
</evidence>
<comment type="similarity">
    <text evidence="1">Belongs to the sigma-70 factor family. ECF subfamily.</text>
</comment>
<dbReference type="Proteomes" id="UP000035579">
    <property type="component" value="Chromosome"/>
</dbReference>
<dbReference type="InterPro" id="IPR013325">
    <property type="entry name" value="RNA_pol_sigma_r2"/>
</dbReference>
<dbReference type="Proteomes" id="UP000256345">
    <property type="component" value="Unassembled WGS sequence"/>
</dbReference>
<protein>
    <submittedName>
        <fullName evidence="9">RNA polymerase ECF family sigma subunit</fullName>
    </submittedName>
    <submittedName>
        <fullName evidence="8">Stress response</fullName>
    </submittedName>
</protein>
<dbReference type="KEGG" id="age:AA314_04066"/>
<keyword evidence="4" id="KW-0238">DNA-binding</keyword>
<evidence type="ECO:0000313" key="9">
    <source>
        <dbReference type="EMBL" id="REG28634.1"/>
    </source>
</evidence>
<dbReference type="GO" id="GO:0003677">
    <property type="term" value="F:DNA binding"/>
    <property type="evidence" value="ECO:0007669"/>
    <property type="project" value="UniProtKB-KW"/>
</dbReference>
<dbReference type="Pfam" id="PF08281">
    <property type="entry name" value="Sigma70_r4_2"/>
    <property type="match status" value="1"/>
</dbReference>
<dbReference type="AlphaFoldDB" id="A0AAC8Q7E7"/>
<dbReference type="EMBL" id="CP011509">
    <property type="protein sequence ID" value="AKJ02440.1"/>
    <property type="molecule type" value="Genomic_DNA"/>
</dbReference>
<dbReference type="InterPro" id="IPR014284">
    <property type="entry name" value="RNA_pol_sigma-70_dom"/>
</dbReference>
<dbReference type="RefSeq" id="WP_047856755.1">
    <property type="nucleotide sequence ID" value="NZ_CP011509.1"/>
</dbReference>
<keyword evidence="5" id="KW-0804">Transcription</keyword>
<organism evidence="8 10">
    <name type="scientific">Archangium gephyra</name>
    <dbReference type="NCBI Taxonomy" id="48"/>
    <lineage>
        <taxon>Bacteria</taxon>
        <taxon>Pseudomonadati</taxon>
        <taxon>Myxococcota</taxon>
        <taxon>Myxococcia</taxon>
        <taxon>Myxococcales</taxon>
        <taxon>Cystobacterineae</taxon>
        <taxon>Archangiaceae</taxon>
        <taxon>Archangium</taxon>
    </lineage>
</organism>
<dbReference type="PANTHER" id="PTHR43133">
    <property type="entry name" value="RNA POLYMERASE ECF-TYPE SIGMA FACTO"/>
    <property type="match status" value="1"/>
</dbReference>
<evidence type="ECO:0000256" key="6">
    <source>
        <dbReference type="SAM" id="MobiDB-lite"/>
    </source>
</evidence>
<feature type="region of interest" description="Disordered" evidence="6">
    <location>
        <begin position="36"/>
        <end position="58"/>
    </location>
</feature>
<evidence type="ECO:0000313" key="8">
    <source>
        <dbReference type="EMBL" id="AKJ02440.1"/>
    </source>
</evidence>
<feature type="region of interest" description="Disordered" evidence="6">
    <location>
        <begin position="101"/>
        <end position="130"/>
    </location>
</feature>
<accession>A0AAC8Q7E7</accession>
<dbReference type="InterPro" id="IPR039425">
    <property type="entry name" value="RNA_pol_sigma-70-like"/>
</dbReference>
<dbReference type="SUPFAM" id="SSF88946">
    <property type="entry name" value="Sigma2 domain of RNA polymerase sigma factors"/>
    <property type="match status" value="1"/>
</dbReference>